<keyword evidence="2" id="KW-0479">Metal-binding</keyword>
<name>A0ABV3HN70_9ACTN</name>
<comment type="caution">
    <text evidence="4">The sequence shown here is derived from an EMBL/GenBank/DDBJ whole genome shotgun (WGS) entry which is preliminary data.</text>
</comment>
<dbReference type="SUPFAM" id="SSF48264">
    <property type="entry name" value="Cytochrome P450"/>
    <property type="match status" value="1"/>
</dbReference>
<dbReference type="Pfam" id="PF00067">
    <property type="entry name" value="p450"/>
    <property type="match status" value="1"/>
</dbReference>
<gene>
    <name evidence="4" type="ORF">AB0K36_04345</name>
</gene>
<proteinExistence type="inferred from homology"/>
<comment type="similarity">
    <text evidence="1 2">Belongs to the cytochrome P450 family.</text>
</comment>
<feature type="compositionally biased region" description="Low complexity" evidence="3">
    <location>
        <begin position="1"/>
        <end position="23"/>
    </location>
</feature>
<sequence length="416" mass="45162">MSYDPTAAGATAGTTADTTAEEPPTLPTDRRTGCPFDPPAGLTALSDQPLRRMRYADGHIGWLVTGHAAARTILADPRFSSRYELLHLPVPMEGVSGELPPAPVGDMIGLDAPEHTRYRRLLTGRFTVRRMRQLTERVERFTTECLDAMEQAGPTADLVTAFAQPVPALMICELLGVPYADRERFQSQVATLFDQTADAQAKGEAYTALLQYLNELVLAKRAEPTDDLLSDLTTSDLTDEELAGIGGLLLAAGLDTTANMLGLGTFALLSNPGQLEALRADPALAGQTVEELLRYLSVADPLPRAALEDVEVEGRLIRAGETVTISVQAVNRDPHRFPDPDRLDIRRKAAGHLAFGHGAHQCLGQQLARVEMTVAFPALFARFPTLRLAVPPEEVPLRDRSNIYGALSLPVTWDKE</sequence>
<evidence type="ECO:0000256" key="3">
    <source>
        <dbReference type="SAM" id="MobiDB-lite"/>
    </source>
</evidence>
<dbReference type="CDD" id="cd11030">
    <property type="entry name" value="CYP105-like"/>
    <property type="match status" value="1"/>
</dbReference>
<dbReference type="Gene3D" id="1.10.630.10">
    <property type="entry name" value="Cytochrome P450"/>
    <property type="match status" value="1"/>
</dbReference>
<accession>A0ABV3HN70</accession>
<evidence type="ECO:0000313" key="4">
    <source>
        <dbReference type="EMBL" id="MEV4680007.1"/>
    </source>
</evidence>
<dbReference type="PANTHER" id="PTHR46696:SF1">
    <property type="entry name" value="CYTOCHROME P450 YJIB-RELATED"/>
    <property type="match status" value="1"/>
</dbReference>
<keyword evidence="2" id="KW-0560">Oxidoreductase</keyword>
<protein>
    <submittedName>
        <fullName evidence="4">Cytochrome P450</fullName>
    </submittedName>
</protein>
<dbReference type="InterPro" id="IPR002397">
    <property type="entry name" value="Cyt_P450_B"/>
</dbReference>
<dbReference type="PRINTS" id="PR00385">
    <property type="entry name" value="P450"/>
</dbReference>
<keyword evidence="2" id="KW-0503">Monooxygenase</keyword>
<keyword evidence="2" id="KW-0349">Heme</keyword>
<dbReference type="RefSeq" id="WP_364588051.1">
    <property type="nucleotide sequence ID" value="NZ_JBFAQK010000003.1"/>
</dbReference>
<feature type="region of interest" description="Disordered" evidence="3">
    <location>
        <begin position="1"/>
        <end position="39"/>
    </location>
</feature>
<dbReference type="InterPro" id="IPR001128">
    <property type="entry name" value="Cyt_P450"/>
</dbReference>
<dbReference type="PANTHER" id="PTHR46696">
    <property type="entry name" value="P450, PUTATIVE (EUROFUNG)-RELATED"/>
    <property type="match status" value="1"/>
</dbReference>
<dbReference type="PRINTS" id="PR00359">
    <property type="entry name" value="BP450"/>
</dbReference>
<dbReference type="PROSITE" id="PS00086">
    <property type="entry name" value="CYTOCHROME_P450"/>
    <property type="match status" value="1"/>
</dbReference>
<evidence type="ECO:0000256" key="2">
    <source>
        <dbReference type="RuleBase" id="RU000461"/>
    </source>
</evidence>
<keyword evidence="5" id="KW-1185">Reference proteome</keyword>
<keyword evidence="2" id="KW-0408">Iron</keyword>
<dbReference type="InterPro" id="IPR017972">
    <property type="entry name" value="Cyt_P450_CS"/>
</dbReference>
<evidence type="ECO:0000256" key="1">
    <source>
        <dbReference type="ARBA" id="ARBA00010617"/>
    </source>
</evidence>
<evidence type="ECO:0000313" key="5">
    <source>
        <dbReference type="Proteomes" id="UP001552521"/>
    </source>
</evidence>
<dbReference type="EMBL" id="JBFAQK010000003">
    <property type="protein sequence ID" value="MEV4680007.1"/>
    <property type="molecule type" value="Genomic_DNA"/>
</dbReference>
<dbReference type="InterPro" id="IPR036396">
    <property type="entry name" value="Cyt_P450_sf"/>
</dbReference>
<dbReference type="Proteomes" id="UP001552521">
    <property type="component" value="Unassembled WGS sequence"/>
</dbReference>
<organism evidence="4 5">
    <name type="scientific">Streptomyces kurssanovii</name>
    <dbReference type="NCBI Taxonomy" id="67312"/>
    <lineage>
        <taxon>Bacteria</taxon>
        <taxon>Bacillati</taxon>
        <taxon>Actinomycetota</taxon>
        <taxon>Actinomycetes</taxon>
        <taxon>Kitasatosporales</taxon>
        <taxon>Streptomycetaceae</taxon>
        <taxon>Streptomyces</taxon>
    </lineage>
</organism>
<reference evidence="4 5" key="1">
    <citation type="submission" date="2024-06" db="EMBL/GenBank/DDBJ databases">
        <title>The Natural Products Discovery Center: Release of the First 8490 Sequenced Strains for Exploring Actinobacteria Biosynthetic Diversity.</title>
        <authorList>
            <person name="Kalkreuter E."/>
            <person name="Kautsar S.A."/>
            <person name="Yang D."/>
            <person name="Bader C.D."/>
            <person name="Teijaro C.N."/>
            <person name="Fluegel L."/>
            <person name="Davis C.M."/>
            <person name="Simpson J.R."/>
            <person name="Lauterbach L."/>
            <person name="Steele A.D."/>
            <person name="Gui C."/>
            <person name="Meng S."/>
            <person name="Li G."/>
            <person name="Viehrig K."/>
            <person name="Ye F."/>
            <person name="Su P."/>
            <person name="Kiefer A.F."/>
            <person name="Nichols A."/>
            <person name="Cepeda A.J."/>
            <person name="Yan W."/>
            <person name="Fan B."/>
            <person name="Jiang Y."/>
            <person name="Adhikari A."/>
            <person name="Zheng C.-J."/>
            <person name="Schuster L."/>
            <person name="Cowan T.M."/>
            <person name="Smanski M.J."/>
            <person name="Chevrette M.G."/>
            <person name="De Carvalho L.P.S."/>
            <person name="Shen B."/>
        </authorList>
    </citation>
    <scope>NUCLEOTIDE SEQUENCE [LARGE SCALE GENOMIC DNA]</scope>
    <source>
        <strain evidence="4 5">NPDC049344</strain>
    </source>
</reference>